<feature type="compositionally biased region" description="Polar residues" evidence="1">
    <location>
        <begin position="69"/>
        <end position="81"/>
    </location>
</feature>
<evidence type="ECO:0000313" key="2">
    <source>
        <dbReference type="EMBL" id="RKS84278.1"/>
    </source>
</evidence>
<dbReference type="InterPro" id="IPR020311">
    <property type="entry name" value="Uncharacterised_Rv0898c"/>
</dbReference>
<name>A0A420XVG4_9ACTN</name>
<sequence>MDDKQILAQVHTLVEQEHRLRSAVAAGSLTSEEEQAQLRVVEEELDQCWDLLRQRRARTEFGEDPASTAARSTSTVEGYVQ</sequence>
<dbReference type="EMBL" id="RBWV01000001">
    <property type="protein sequence ID" value="RKS84278.1"/>
    <property type="molecule type" value="Genomic_DNA"/>
</dbReference>
<protein>
    <submittedName>
        <fullName evidence="2">Uncharacterized protein DUF2630</fullName>
    </submittedName>
</protein>
<dbReference type="Pfam" id="PF10944">
    <property type="entry name" value="DUF2630"/>
    <property type="match status" value="1"/>
</dbReference>
<evidence type="ECO:0000313" key="3">
    <source>
        <dbReference type="Proteomes" id="UP000281955"/>
    </source>
</evidence>
<dbReference type="OrthoDB" id="7376174at2"/>
<comment type="caution">
    <text evidence="2">The sequence shown here is derived from an EMBL/GenBank/DDBJ whole genome shotgun (WGS) entry which is preliminary data.</text>
</comment>
<gene>
    <name evidence="2" type="ORF">CLV35_0095</name>
</gene>
<organism evidence="2 3">
    <name type="scientific">Motilibacter peucedani</name>
    <dbReference type="NCBI Taxonomy" id="598650"/>
    <lineage>
        <taxon>Bacteria</taxon>
        <taxon>Bacillati</taxon>
        <taxon>Actinomycetota</taxon>
        <taxon>Actinomycetes</taxon>
        <taxon>Motilibacterales</taxon>
        <taxon>Motilibacteraceae</taxon>
        <taxon>Motilibacter</taxon>
    </lineage>
</organism>
<accession>A0A420XVG4</accession>
<proteinExistence type="predicted"/>
<reference evidence="2 3" key="1">
    <citation type="submission" date="2018-10" db="EMBL/GenBank/DDBJ databases">
        <title>Genomic Encyclopedia of Archaeal and Bacterial Type Strains, Phase II (KMG-II): from individual species to whole genera.</title>
        <authorList>
            <person name="Goeker M."/>
        </authorList>
    </citation>
    <scope>NUCLEOTIDE SEQUENCE [LARGE SCALE GENOMIC DNA]</scope>
    <source>
        <strain evidence="2 3">RP-AC37</strain>
    </source>
</reference>
<dbReference type="RefSeq" id="WP_121191449.1">
    <property type="nucleotide sequence ID" value="NZ_RBWV01000001.1"/>
</dbReference>
<feature type="region of interest" description="Disordered" evidence="1">
    <location>
        <begin position="60"/>
        <end position="81"/>
    </location>
</feature>
<dbReference type="Proteomes" id="UP000281955">
    <property type="component" value="Unassembled WGS sequence"/>
</dbReference>
<dbReference type="InParanoid" id="A0A420XVG4"/>
<keyword evidence="3" id="KW-1185">Reference proteome</keyword>
<dbReference type="AlphaFoldDB" id="A0A420XVG4"/>
<evidence type="ECO:0000256" key="1">
    <source>
        <dbReference type="SAM" id="MobiDB-lite"/>
    </source>
</evidence>